<dbReference type="EMBL" id="CP036290">
    <property type="protein sequence ID" value="QDU86518.1"/>
    <property type="molecule type" value="Genomic_DNA"/>
</dbReference>
<protein>
    <submittedName>
        <fullName evidence="3">Uncharacterized protein</fullName>
    </submittedName>
</protein>
<evidence type="ECO:0000256" key="2">
    <source>
        <dbReference type="SAM" id="Phobius"/>
    </source>
</evidence>
<keyword evidence="4" id="KW-1185">Reference proteome</keyword>
<evidence type="ECO:0000313" key="3">
    <source>
        <dbReference type="EMBL" id="QDU86518.1"/>
    </source>
</evidence>
<dbReference type="Proteomes" id="UP000319342">
    <property type="component" value="Chromosome"/>
</dbReference>
<name>A0A518D4X4_9BACT</name>
<evidence type="ECO:0000256" key="1">
    <source>
        <dbReference type="SAM" id="MobiDB-lite"/>
    </source>
</evidence>
<keyword evidence="2" id="KW-0812">Transmembrane</keyword>
<feature type="region of interest" description="Disordered" evidence="1">
    <location>
        <begin position="108"/>
        <end position="209"/>
    </location>
</feature>
<evidence type="ECO:0000313" key="4">
    <source>
        <dbReference type="Proteomes" id="UP000319342"/>
    </source>
</evidence>
<keyword evidence="2" id="KW-1133">Transmembrane helix</keyword>
<proteinExistence type="predicted"/>
<keyword evidence="2" id="KW-0472">Membrane</keyword>
<gene>
    <name evidence="3" type="ORF">Pla163_36690</name>
</gene>
<feature type="compositionally biased region" description="Polar residues" evidence="1">
    <location>
        <begin position="179"/>
        <end position="188"/>
    </location>
</feature>
<feature type="compositionally biased region" description="Basic and acidic residues" evidence="1">
    <location>
        <begin position="116"/>
        <end position="137"/>
    </location>
</feature>
<reference evidence="3 4" key="1">
    <citation type="submission" date="2019-02" db="EMBL/GenBank/DDBJ databases">
        <title>Deep-cultivation of Planctomycetes and their phenomic and genomic characterization uncovers novel biology.</title>
        <authorList>
            <person name="Wiegand S."/>
            <person name="Jogler M."/>
            <person name="Boedeker C."/>
            <person name="Pinto D."/>
            <person name="Vollmers J."/>
            <person name="Rivas-Marin E."/>
            <person name="Kohn T."/>
            <person name="Peeters S.H."/>
            <person name="Heuer A."/>
            <person name="Rast P."/>
            <person name="Oberbeckmann S."/>
            <person name="Bunk B."/>
            <person name="Jeske O."/>
            <person name="Meyerdierks A."/>
            <person name="Storesund J.E."/>
            <person name="Kallscheuer N."/>
            <person name="Luecker S."/>
            <person name="Lage O.M."/>
            <person name="Pohl T."/>
            <person name="Merkel B.J."/>
            <person name="Hornburger P."/>
            <person name="Mueller R.-W."/>
            <person name="Bruemmer F."/>
            <person name="Labrenz M."/>
            <person name="Spormann A.M."/>
            <person name="Op den Camp H."/>
            <person name="Overmann J."/>
            <person name="Amann R."/>
            <person name="Jetten M.S.M."/>
            <person name="Mascher T."/>
            <person name="Medema M.H."/>
            <person name="Devos D.P."/>
            <person name="Kaster A.-K."/>
            <person name="Ovreas L."/>
            <person name="Rohde M."/>
            <person name="Galperin M.Y."/>
            <person name="Jogler C."/>
        </authorList>
    </citation>
    <scope>NUCLEOTIDE SEQUENCE [LARGE SCALE GENOMIC DNA]</scope>
    <source>
        <strain evidence="3 4">Pla163</strain>
    </source>
</reference>
<feature type="transmembrane region" description="Helical" evidence="2">
    <location>
        <begin position="83"/>
        <end position="104"/>
    </location>
</feature>
<dbReference type="AlphaFoldDB" id="A0A518D4X4"/>
<dbReference type="RefSeq" id="WP_145191906.1">
    <property type="nucleotide sequence ID" value="NZ_CP036290.1"/>
</dbReference>
<sequence length="209" mass="21820">MSEPTNDERAAGRRGRALPFERVEAAAHAALDAGRDPLGDEAVLAALVDAPEAFEHVVRLAQDANELTRLAPAIARPASRRRLAPFAAAAALVLIAVAVAVALAPKSAEPVDPSDDVVRGDPRERAADTESVARDDEVAAAPDSRTTATSPTAVVESLSLTVTTGPPEARETIALTRRPGQTHTTLTRSVHGLSPTGDVVLLTTEERLP</sequence>
<feature type="compositionally biased region" description="Polar residues" evidence="1">
    <location>
        <begin position="144"/>
        <end position="164"/>
    </location>
</feature>
<accession>A0A518D4X4</accession>
<organism evidence="3 4">
    <name type="scientific">Rohdeia mirabilis</name>
    <dbReference type="NCBI Taxonomy" id="2528008"/>
    <lineage>
        <taxon>Bacteria</taxon>
        <taxon>Pseudomonadati</taxon>
        <taxon>Planctomycetota</taxon>
        <taxon>Planctomycetia</taxon>
        <taxon>Planctomycetia incertae sedis</taxon>
        <taxon>Rohdeia</taxon>
    </lineage>
</organism>